<keyword evidence="3" id="KW-0963">Cytoplasm</keyword>
<dbReference type="InterPro" id="IPR000863">
    <property type="entry name" value="Sulfotransferase_dom"/>
</dbReference>
<comment type="similarity">
    <text evidence="2 6">Belongs to the sulfotransferase 1 family.</text>
</comment>
<dbReference type="Proteomes" id="UP001221898">
    <property type="component" value="Unassembled WGS sequence"/>
</dbReference>
<dbReference type="Gene3D" id="3.40.50.300">
    <property type="entry name" value="P-loop containing nucleotide triphosphate hydrolases"/>
    <property type="match status" value="1"/>
</dbReference>
<gene>
    <name evidence="8" type="ORF">AAFF_G00215910</name>
</gene>
<sequence>MPWLEFWGKNRDYNTRPSPRLFCSHLQQHLVPRGLQEKKAKQEYKLLGDTLFTYRGMVLNNCEYIHSTPEFLDSLEHFEIRDSDVYVVTFPKSGTVWTQRIVTLLYKEDFEDKEQNVYERMPWLEFWEKDKDYNTRPSPRLFCSHLQQHLVPRGLQEKKAKVIYLYRNPKDILVSYFQFSKVLRTIETHKDLDESLDKFLCGWMLGGSWFDHIKEWYNNREKYNILFINYEEMIKDLRSVVVRMSEFLGRNLCDAAIDKIVERTTFKNMKVDPKANYEFMPDFVLDKEKGGHLRKGTIGDWKNTLTVAQSERFDKVFQERMKDFPLSFIWDITELQG</sequence>
<keyword evidence="9" id="KW-1185">Reference proteome</keyword>
<dbReference type="Pfam" id="PF00685">
    <property type="entry name" value="Sulfotransfer_1"/>
    <property type="match status" value="1"/>
</dbReference>
<dbReference type="FunFam" id="3.40.50.300:FF:000433">
    <property type="entry name" value="Estrogen sulfotransferase"/>
    <property type="match status" value="1"/>
</dbReference>
<dbReference type="GO" id="GO:0005737">
    <property type="term" value="C:cytoplasm"/>
    <property type="evidence" value="ECO:0007669"/>
    <property type="project" value="UniProtKB-SubCell"/>
</dbReference>
<evidence type="ECO:0000256" key="3">
    <source>
        <dbReference type="ARBA" id="ARBA00022490"/>
    </source>
</evidence>
<evidence type="ECO:0000256" key="1">
    <source>
        <dbReference type="ARBA" id="ARBA00004496"/>
    </source>
</evidence>
<evidence type="ECO:0000256" key="5">
    <source>
        <dbReference type="ARBA" id="ARBA00022939"/>
    </source>
</evidence>
<protein>
    <recommendedName>
        <fullName evidence="6">Sulfotransferase</fullName>
        <ecNumber evidence="6">2.8.2.-</ecNumber>
    </recommendedName>
</protein>
<name>A0AAD7RGK1_9TELE</name>
<dbReference type="GO" id="GO:0006584">
    <property type="term" value="P:catecholamine metabolic process"/>
    <property type="evidence" value="ECO:0007669"/>
    <property type="project" value="UniProtKB-KW"/>
</dbReference>
<reference evidence="8" key="1">
    <citation type="journal article" date="2023" name="Science">
        <title>Genome structures resolve the early diversification of teleost fishes.</title>
        <authorList>
            <person name="Parey E."/>
            <person name="Louis A."/>
            <person name="Montfort J."/>
            <person name="Bouchez O."/>
            <person name="Roques C."/>
            <person name="Iampietro C."/>
            <person name="Lluch J."/>
            <person name="Castinel A."/>
            <person name="Donnadieu C."/>
            <person name="Desvignes T."/>
            <person name="Floi Bucao C."/>
            <person name="Jouanno E."/>
            <person name="Wen M."/>
            <person name="Mejri S."/>
            <person name="Dirks R."/>
            <person name="Jansen H."/>
            <person name="Henkel C."/>
            <person name="Chen W.J."/>
            <person name="Zahm M."/>
            <person name="Cabau C."/>
            <person name="Klopp C."/>
            <person name="Thompson A.W."/>
            <person name="Robinson-Rechavi M."/>
            <person name="Braasch I."/>
            <person name="Lecointre G."/>
            <person name="Bobe J."/>
            <person name="Postlethwait J.H."/>
            <person name="Berthelot C."/>
            <person name="Roest Crollius H."/>
            <person name="Guiguen Y."/>
        </authorList>
    </citation>
    <scope>NUCLEOTIDE SEQUENCE</scope>
    <source>
        <strain evidence="8">NC1722</strain>
    </source>
</reference>
<dbReference type="InterPro" id="IPR027417">
    <property type="entry name" value="P-loop_NTPase"/>
</dbReference>
<dbReference type="EC" id="2.8.2.-" evidence="6"/>
<dbReference type="GO" id="GO:0006805">
    <property type="term" value="P:xenobiotic metabolic process"/>
    <property type="evidence" value="ECO:0007669"/>
    <property type="project" value="UniProtKB-ARBA"/>
</dbReference>
<dbReference type="SUPFAM" id="SSF52540">
    <property type="entry name" value="P-loop containing nucleoside triphosphate hydrolases"/>
    <property type="match status" value="1"/>
</dbReference>
<comment type="caution">
    <text evidence="8">The sequence shown here is derived from an EMBL/GenBank/DDBJ whole genome shotgun (WGS) entry which is preliminary data.</text>
</comment>
<proteinExistence type="inferred from homology"/>
<feature type="domain" description="Sulfotransferase" evidence="7">
    <location>
        <begin position="82"/>
        <end position="324"/>
    </location>
</feature>
<evidence type="ECO:0000313" key="9">
    <source>
        <dbReference type="Proteomes" id="UP001221898"/>
    </source>
</evidence>
<evidence type="ECO:0000259" key="7">
    <source>
        <dbReference type="Pfam" id="PF00685"/>
    </source>
</evidence>
<organism evidence="8 9">
    <name type="scientific">Aldrovandia affinis</name>
    <dbReference type="NCBI Taxonomy" id="143900"/>
    <lineage>
        <taxon>Eukaryota</taxon>
        <taxon>Metazoa</taxon>
        <taxon>Chordata</taxon>
        <taxon>Craniata</taxon>
        <taxon>Vertebrata</taxon>
        <taxon>Euteleostomi</taxon>
        <taxon>Actinopterygii</taxon>
        <taxon>Neopterygii</taxon>
        <taxon>Teleostei</taxon>
        <taxon>Notacanthiformes</taxon>
        <taxon>Halosauridae</taxon>
        <taxon>Aldrovandia</taxon>
    </lineage>
</organism>
<accession>A0AAD7RGK1</accession>
<comment type="subcellular location">
    <subcellularLocation>
        <location evidence="1">Cytoplasm</location>
    </subcellularLocation>
</comment>
<dbReference type="GO" id="GO:0008146">
    <property type="term" value="F:sulfotransferase activity"/>
    <property type="evidence" value="ECO:0007669"/>
    <property type="project" value="InterPro"/>
</dbReference>
<evidence type="ECO:0000313" key="8">
    <source>
        <dbReference type="EMBL" id="KAJ8383749.1"/>
    </source>
</evidence>
<keyword evidence="5" id="KW-0128">Catecholamine metabolism</keyword>
<dbReference type="AlphaFoldDB" id="A0AAD7RGK1"/>
<keyword evidence="4 6" id="KW-0808">Transferase</keyword>
<evidence type="ECO:0000256" key="6">
    <source>
        <dbReference type="RuleBase" id="RU361155"/>
    </source>
</evidence>
<dbReference type="EMBL" id="JAINUG010000287">
    <property type="protein sequence ID" value="KAJ8383749.1"/>
    <property type="molecule type" value="Genomic_DNA"/>
</dbReference>
<evidence type="ECO:0000256" key="4">
    <source>
        <dbReference type="ARBA" id="ARBA00022679"/>
    </source>
</evidence>
<dbReference type="PANTHER" id="PTHR11783">
    <property type="entry name" value="SULFOTRANSFERASE SULT"/>
    <property type="match status" value="1"/>
</dbReference>
<evidence type="ECO:0000256" key="2">
    <source>
        <dbReference type="ARBA" id="ARBA00005771"/>
    </source>
</evidence>